<dbReference type="PANTHER" id="PTHR37299:SF1">
    <property type="entry name" value="STAGE 0 SPORULATION PROTEIN A HOMOLOG"/>
    <property type="match status" value="1"/>
</dbReference>
<organism evidence="4 5">
    <name type="scientific">Caenimonas aquaedulcis</name>
    <dbReference type="NCBI Taxonomy" id="2793270"/>
    <lineage>
        <taxon>Bacteria</taxon>
        <taxon>Pseudomonadati</taxon>
        <taxon>Pseudomonadota</taxon>
        <taxon>Betaproteobacteria</taxon>
        <taxon>Burkholderiales</taxon>
        <taxon>Comamonadaceae</taxon>
        <taxon>Caenimonas</taxon>
    </lineage>
</organism>
<dbReference type="GO" id="GO:0000156">
    <property type="term" value="F:phosphorelay response regulator activity"/>
    <property type="evidence" value="ECO:0007669"/>
    <property type="project" value="InterPro"/>
</dbReference>
<dbReference type="Gene3D" id="2.40.50.1020">
    <property type="entry name" value="LytTr DNA-binding domain"/>
    <property type="match status" value="1"/>
</dbReference>
<name>A0A931H0Z5_9BURK</name>
<dbReference type="EMBL" id="JADWYS010000001">
    <property type="protein sequence ID" value="MBG9386562.1"/>
    <property type="molecule type" value="Genomic_DNA"/>
</dbReference>
<dbReference type="InterPro" id="IPR007492">
    <property type="entry name" value="LytTR_DNA-bd_dom"/>
</dbReference>
<dbReference type="AlphaFoldDB" id="A0A931H0Z5"/>
<feature type="domain" description="Response regulatory" evidence="2">
    <location>
        <begin position="3"/>
        <end position="115"/>
    </location>
</feature>
<gene>
    <name evidence="4" type="ORF">I5803_00875</name>
</gene>
<reference evidence="4" key="1">
    <citation type="submission" date="2020-11" db="EMBL/GenBank/DDBJ databases">
        <title>Bacterial whole genome sequence for Caenimonas sp. DR4.4.</title>
        <authorList>
            <person name="Le V."/>
            <person name="Ko S.-R."/>
            <person name="Ahn C.-Y."/>
            <person name="Oh H.-M."/>
        </authorList>
    </citation>
    <scope>NUCLEOTIDE SEQUENCE</scope>
    <source>
        <strain evidence="4">DR4.4</strain>
    </source>
</reference>
<proteinExistence type="predicted"/>
<dbReference type="SUPFAM" id="SSF52172">
    <property type="entry name" value="CheY-like"/>
    <property type="match status" value="1"/>
</dbReference>
<feature type="domain" description="HTH LytTR-type" evidence="3">
    <location>
        <begin position="152"/>
        <end position="254"/>
    </location>
</feature>
<evidence type="ECO:0000256" key="1">
    <source>
        <dbReference type="PROSITE-ProRule" id="PRU00169"/>
    </source>
</evidence>
<keyword evidence="1" id="KW-0597">Phosphoprotein</keyword>
<dbReference type="RefSeq" id="WP_196984541.1">
    <property type="nucleotide sequence ID" value="NZ_JADWYS010000001.1"/>
</dbReference>
<accession>A0A931H0Z5</accession>
<dbReference type="Proteomes" id="UP000651050">
    <property type="component" value="Unassembled WGS sequence"/>
</dbReference>
<keyword evidence="5" id="KW-1185">Reference proteome</keyword>
<dbReference type="InterPro" id="IPR011006">
    <property type="entry name" value="CheY-like_superfamily"/>
</dbReference>
<dbReference type="SMART" id="SM00850">
    <property type="entry name" value="LytTR"/>
    <property type="match status" value="1"/>
</dbReference>
<feature type="modified residue" description="4-aspartylphosphate" evidence="1">
    <location>
        <position position="55"/>
    </location>
</feature>
<dbReference type="InterPro" id="IPR001789">
    <property type="entry name" value="Sig_transdc_resp-reg_receiver"/>
</dbReference>
<dbReference type="Pfam" id="PF04397">
    <property type="entry name" value="LytTR"/>
    <property type="match status" value="1"/>
</dbReference>
<dbReference type="PROSITE" id="PS50930">
    <property type="entry name" value="HTH_LYTTR"/>
    <property type="match status" value="1"/>
</dbReference>
<comment type="caution">
    <text evidence="4">The sequence shown here is derived from an EMBL/GenBank/DDBJ whole genome shotgun (WGS) entry which is preliminary data.</text>
</comment>
<dbReference type="Gene3D" id="3.40.50.2300">
    <property type="match status" value="1"/>
</dbReference>
<dbReference type="PROSITE" id="PS50110">
    <property type="entry name" value="RESPONSE_REGULATORY"/>
    <property type="match status" value="1"/>
</dbReference>
<evidence type="ECO:0000313" key="5">
    <source>
        <dbReference type="Proteomes" id="UP000651050"/>
    </source>
</evidence>
<dbReference type="Pfam" id="PF00072">
    <property type="entry name" value="Response_reg"/>
    <property type="match status" value="1"/>
</dbReference>
<evidence type="ECO:0000259" key="3">
    <source>
        <dbReference type="PROSITE" id="PS50930"/>
    </source>
</evidence>
<sequence>MATALIADDEPLLRERLAALLGNLWPELEIVAQARNGREAVELFEDAQPEVAFLDVHMPGMNGIEVARCIGRRAQLVFVTAFDKYAVQAFEQGAIDYVVKPIGEQRLAETVQRLRERVASPGRDTPQWEATLEKMAAQLRERMAPKPGLKWIKASVGATVKLIPVEQVIYLKSDNKYTLVVWDGGEALIRKTIRELADELDASRFTQVHRSAIVCMDRVSHFTHGPGDSGELHLKGRSERLTVSRSYLHLFQQM</sequence>
<evidence type="ECO:0000313" key="4">
    <source>
        <dbReference type="EMBL" id="MBG9386562.1"/>
    </source>
</evidence>
<dbReference type="InterPro" id="IPR046947">
    <property type="entry name" value="LytR-like"/>
</dbReference>
<dbReference type="GO" id="GO:0003677">
    <property type="term" value="F:DNA binding"/>
    <property type="evidence" value="ECO:0007669"/>
    <property type="project" value="InterPro"/>
</dbReference>
<dbReference type="PANTHER" id="PTHR37299">
    <property type="entry name" value="TRANSCRIPTIONAL REGULATOR-RELATED"/>
    <property type="match status" value="1"/>
</dbReference>
<protein>
    <submittedName>
        <fullName evidence="4">Response regulator transcription factor</fullName>
    </submittedName>
</protein>
<dbReference type="SMART" id="SM00448">
    <property type="entry name" value="REC"/>
    <property type="match status" value="1"/>
</dbReference>
<evidence type="ECO:0000259" key="2">
    <source>
        <dbReference type="PROSITE" id="PS50110"/>
    </source>
</evidence>